<name>A0ABY5NHT5_9MICO</name>
<keyword evidence="4 7" id="KW-0812">Transmembrane</keyword>
<feature type="transmembrane region" description="Helical" evidence="7">
    <location>
        <begin position="183"/>
        <end position="204"/>
    </location>
</feature>
<keyword evidence="11" id="KW-1185">Reference proteome</keyword>
<dbReference type="InterPro" id="IPR035906">
    <property type="entry name" value="MetI-like_sf"/>
</dbReference>
<dbReference type="RefSeq" id="WP_259611263.1">
    <property type="nucleotide sequence ID" value="NZ_CP091139.2"/>
</dbReference>
<feature type="transmembrane region" description="Helical" evidence="7">
    <location>
        <begin position="129"/>
        <end position="153"/>
    </location>
</feature>
<dbReference type="Gene3D" id="1.10.3720.10">
    <property type="entry name" value="MetI-like"/>
    <property type="match status" value="1"/>
</dbReference>
<evidence type="ECO:0000256" key="3">
    <source>
        <dbReference type="ARBA" id="ARBA00022475"/>
    </source>
</evidence>
<evidence type="ECO:0000256" key="5">
    <source>
        <dbReference type="ARBA" id="ARBA00022989"/>
    </source>
</evidence>
<feature type="transmembrane region" description="Helical" evidence="7">
    <location>
        <begin position="40"/>
        <end position="61"/>
    </location>
</feature>
<evidence type="ECO:0000256" key="7">
    <source>
        <dbReference type="RuleBase" id="RU363032"/>
    </source>
</evidence>
<feature type="domain" description="ABC transmembrane type-1" evidence="9">
    <location>
        <begin position="95"/>
        <end position="309"/>
    </location>
</feature>
<dbReference type="SUPFAM" id="SSF161098">
    <property type="entry name" value="MetI-like"/>
    <property type="match status" value="1"/>
</dbReference>
<keyword evidence="5 7" id="KW-1133">Transmembrane helix</keyword>
<evidence type="ECO:0000259" key="9">
    <source>
        <dbReference type="PROSITE" id="PS50928"/>
    </source>
</evidence>
<accession>A0ABY5NHT5</accession>
<evidence type="ECO:0000313" key="10">
    <source>
        <dbReference type="EMBL" id="UUT34737.1"/>
    </source>
</evidence>
<keyword evidence="2 7" id="KW-0813">Transport</keyword>
<dbReference type="PANTHER" id="PTHR43227:SF8">
    <property type="entry name" value="DIACETYLCHITOBIOSE UPTAKE SYSTEM PERMEASE PROTEIN DASB"/>
    <property type="match status" value="1"/>
</dbReference>
<dbReference type="EMBL" id="CP091139">
    <property type="protein sequence ID" value="UUT34737.1"/>
    <property type="molecule type" value="Genomic_DNA"/>
</dbReference>
<comment type="similarity">
    <text evidence="7">Belongs to the binding-protein-dependent transport system permease family.</text>
</comment>
<feature type="transmembrane region" description="Helical" evidence="7">
    <location>
        <begin position="94"/>
        <end position="117"/>
    </location>
</feature>
<feature type="compositionally biased region" description="Low complexity" evidence="8">
    <location>
        <begin position="1"/>
        <end position="15"/>
    </location>
</feature>
<evidence type="ECO:0000256" key="8">
    <source>
        <dbReference type="SAM" id="MobiDB-lite"/>
    </source>
</evidence>
<evidence type="ECO:0000256" key="1">
    <source>
        <dbReference type="ARBA" id="ARBA00004651"/>
    </source>
</evidence>
<organism evidence="10 11">
    <name type="scientific">Microbacterium elymi</name>
    <dbReference type="NCBI Taxonomy" id="2909587"/>
    <lineage>
        <taxon>Bacteria</taxon>
        <taxon>Bacillati</taxon>
        <taxon>Actinomycetota</taxon>
        <taxon>Actinomycetes</taxon>
        <taxon>Micrococcales</taxon>
        <taxon>Microbacteriaceae</taxon>
        <taxon>Microbacterium</taxon>
    </lineage>
</organism>
<protein>
    <submittedName>
        <fullName evidence="10">Sugar ABC transporter permease</fullName>
    </submittedName>
</protein>
<evidence type="ECO:0000256" key="6">
    <source>
        <dbReference type="ARBA" id="ARBA00023136"/>
    </source>
</evidence>
<dbReference type="Pfam" id="PF00528">
    <property type="entry name" value="BPD_transp_1"/>
    <property type="match status" value="1"/>
</dbReference>
<feature type="region of interest" description="Disordered" evidence="8">
    <location>
        <begin position="1"/>
        <end position="30"/>
    </location>
</feature>
<evidence type="ECO:0000256" key="2">
    <source>
        <dbReference type="ARBA" id="ARBA00022448"/>
    </source>
</evidence>
<dbReference type="Proteomes" id="UP001054811">
    <property type="component" value="Chromosome"/>
</dbReference>
<dbReference type="CDD" id="cd06261">
    <property type="entry name" value="TM_PBP2"/>
    <property type="match status" value="1"/>
</dbReference>
<gene>
    <name evidence="10" type="ORF">L2X98_30235</name>
</gene>
<dbReference type="PROSITE" id="PS50928">
    <property type="entry name" value="ABC_TM1"/>
    <property type="match status" value="1"/>
</dbReference>
<feature type="transmembrane region" description="Helical" evidence="7">
    <location>
        <begin position="290"/>
        <end position="312"/>
    </location>
</feature>
<evidence type="ECO:0000256" key="4">
    <source>
        <dbReference type="ARBA" id="ARBA00022692"/>
    </source>
</evidence>
<comment type="subcellular location">
    <subcellularLocation>
        <location evidence="1 7">Cell membrane</location>
        <topology evidence="1 7">Multi-pass membrane protein</topology>
    </subcellularLocation>
</comment>
<sequence>MTGLATTAAPGTATGRTRRRGPARPPRTGGAADLWHAVPWTAPALILIFGIVLFPAGYMAYNSTRRISVAGVDHGPVGFSNYLAVLSRPELARILLNSLVWVAAVVILTVVVSLALAQFLNKNFPGRRWVRMAIIVPWASSVVMTTTVFVYGLDPFYGIINRFLVDVHILAQPFGFTKEPLPAFLSSIGIAVFVSLPFTTYTLLAGHAAIPDDMMEAARVDGAGPVRAYFGVTLPNLRNAIALASLINIINVFNSLPILKLMTGSIPGYQADTTTTYMFKLLQNEQRIDLSSALGVINFFIVLVVVALYLWIVKPMKDVS</sequence>
<reference evidence="10" key="1">
    <citation type="submission" date="2022-01" db="EMBL/GenBank/DDBJ databases">
        <title>Microbacterium eymi and Microbacterium rhizovicinus sp. nov., isolated from the rhizospheric soil of Elymus tsukushiensis, a plant native to the Dokdo Islands, Republic of Korea.</title>
        <authorList>
            <person name="Hwang Y.J."/>
        </authorList>
    </citation>
    <scope>NUCLEOTIDE SEQUENCE</scope>
    <source>
        <strain evidence="10">KUDC0405</strain>
    </source>
</reference>
<feature type="transmembrane region" description="Helical" evidence="7">
    <location>
        <begin position="240"/>
        <end position="259"/>
    </location>
</feature>
<dbReference type="PANTHER" id="PTHR43227">
    <property type="entry name" value="BLL4140 PROTEIN"/>
    <property type="match status" value="1"/>
</dbReference>
<dbReference type="InterPro" id="IPR000515">
    <property type="entry name" value="MetI-like"/>
</dbReference>
<proteinExistence type="inferred from homology"/>
<dbReference type="InterPro" id="IPR050809">
    <property type="entry name" value="UgpAE/MalFG_permease"/>
</dbReference>
<keyword evidence="3" id="KW-1003">Cell membrane</keyword>
<keyword evidence="6 7" id="KW-0472">Membrane</keyword>
<evidence type="ECO:0000313" key="11">
    <source>
        <dbReference type="Proteomes" id="UP001054811"/>
    </source>
</evidence>